<sequence length="184" mass="20281">MPVIAFASDHQWQVDSGISGHGIHFSNSVATIDDGENAIGFKIGLERKFSDNYSLGINYMRGTNAITQAFSGLFCITFNNGQTCDEVDVDTSRISLLGSKTFQIWRRLHIKPSIGVAYQDVEMDIRYSDGSSVKGIGIKNQFGAEAKLDLMIKGERMGVGWEYGYFKSADMRSSGGAITFKYAF</sequence>
<protein>
    <recommendedName>
        <fullName evidence="3">Outer membrane protein beta-barrel domain-containing protein</fullName>
    </recommendedName>
</protein>
<evidence type="ECO:0000313" key="2">
    <source>
        <dbReference type="Proteomes" id="UP000244906"/>
    </source>
</evidence>
<dbReference type="Proteomes" id="UP000244906">
    <property type="component" value="Unassembled WGS sequence"/>
</dbReference>
<evidence type="ECO:0000313" key="1">
    <source>
        <dbReference type="EMBL" id="PVZ70490.1"/>
    </source>
</evidence>
<evidence type="ECO:0008006" key="3">
    <source>
        <dbReference type="Google" id="ProtNLM"/>
    </source>
</evidence>
<accession>A0A2V1GWV7</accession>
<proteinExistence type="predicted"/>
<name>A0A2V1GWV7_9GAMM</name>
<dbReference type="SUPFAM" id="SSF56925">
    <property type="entry name" value="OMPA-like"/>
    <property type="match status" value="1"/>
</dbReference>
<gene>
    <name evidence="1" type="ORF">DC094_07870</name>
</gene>
<comment type="caution">
    <text evidence="1">The sequence shown here is derived from an EMBL/GenBank/DDBJ whole genome shotgun (WGS) entry which is preliminary data.</text>
</comment>
<organism evidence="1 2">
    <name type="scientific">Pelagibaculum spongiae</name>
    <dbReference type="NCBI Taxonomy" id="2080658"/>
    <lineage>
        <taxon>Bacteria</taxon>
        <taxon>Pseudomonadati</taxon>
        <taxon>Pseudomonadota</taxon>
        <taxon>Gammaproteobacteria</taxon>
        <taxon>Oceanospirillales</taxon>
        <taxon>Pelagibaculum</taxon>
    </lineage>
</organism>
<dbReference type="AlphaFoldDB" id="A0A2V1GWV7"/>
<dbReference type="EMBL" id="QDDL01000002">
    <property type="protein sequence ID" value="PVZ70490.1"/>
    <property type="molecule type" value="Genomic_DNA"/>
</dbReference>
<reference evidence="1 2" key="1">
    <citation type="submission" date="2018-04" db="EMBL/GenBank/DDBJ databases">
        <title>Thalassorhabdus spongiae gen. nov., sp. nov., isolated from a marine sponge in South-West Iceland.</title>
        <authorList>
            <person name="Knobloch S."/>
            <person name="Daussin A."/>
            <person name="Johannsson R."/>
            <person name="Marteinsson V.T."/>
        </authorList>
    </citation>
    <scope>NUCLEOTIDE SEQUENCE [LARGE SCALE GENOMIC DNA]</scope>
    <source>
        <strain evidence="1 2">Hp12</strain>
    </source>
</reference>
<dbReference type="InterPro" id="IPR011250">
    <property type="entry name" value="OMP/PagP_B-barrel"/>
</dbReference>
<keyword evidence="2" id="KW-1185">Reference proteome</keyword>